<dbReference type="InterPro" id="IPR036397">
    <property type="entry name" value="RNaseH_sf"/>
</dbReference>
<evidence type="ECO:0000256" key="1">
    <source>
        <dbReference type="SAM" id="MobiDB-lite"/>
    </source>
</evidence>
<dbReference type="GO" id="GO:0003676">
    <property type="term" value="F:nucleic acid binding"/>
    <property type="evidence" value="ECO:0007669"/>
    <property type="project" value="InterPro"/>
</dbReference>
<accession>A0A8X6KA14</accession>
<dbReference type="EMBL" id="BMAO01010470">
    <property type="protein sequence ID" value="GFQ67461.1"/>
    <property type="molecule type" value="Genomic_DNA"/>
</dbReference>
<evidence type="ECO:0000313" key="3">
    <source>
        <dbReference type="EMBL" id="GFQ67461.1"/>
    </source>
</evidence>
<dbReference type="PROSITE" id="PS50994">
    <property type="entry name" value="INTEGRASE"/>
    <property type="match status" value="1"/>
</dbReference>
<sequence length="195" mass="22252">MTVKFVFEVLTNVKFLTAVLLMLMICCSNYRAIPHKPWEIVSTHHVICLPQIRAGNINMLVHIDHATRYVVATPSAFLGVHSVTDALYHNIILKYGPPSMYISDRGNAFTACHTHHFLRKYKITQSMTPPRSLQFKQDADAMQNYTSDEENDSSAENQDPAEDYQEVCVATEPSSSPHYLHCNRRSPKRVEQYVP</sequence>
<feature type="region of interest" description="Disordered" evidence="1">
    <location>
        <begin position="143"/>
        <end position="195"/>
    </location>
</feature>
<organism evidence="3 4">
    <name type="scientific">Trichonephila clavata</name>
    <name type="common">Joro spider</name>
    <name type="synonym">Nephila clavata</name>
    <dbReference type="NCBI Taxonomy" id="2740835"/>
    <lineage>
        <taxon>Eukaryota</taxon>
        <taxon>Metazoa</taxon>
        <taxon>Ecdysozoa</taxon>
        <taxon>Arthropoda</taxon>
        <taxon>Chelicerata</taxon>
        <taxon>Arachnida</taxon>
        <taxon>Araneae</taxon>
        <taxon>Araneomorphae</taxon>
        <taxon>Entelegynae</taxon>
        <taxon>Araneoidea</taxon>
        <taxon>Nephilidae</taxon>
        <taxon>Trichonephila</taxon>
    </lineage>
</organism>
<dbReference type="InterPro" id="IPR012337">
    <property type="entry name" value="RNaseH-like_sf"/>
</dbReference>
<evidence type="ECO:0000259" key="2">
    <source>
        <dbReference type="PROSITE" id="PS50994"/>
    </source>
</evidence>
<dbReference type="SUPFAM" id="SSF53098">
    <property type="entry name" value="Ribonuclease H-like"/>
    <property type="match status" value="1"/>
</dbReference>
<keyword evidence="4" id="KW-1185">Reference proteome</keyword>
<dbReference type="GO" id="GO:0015074">
    <property type="term" value="P:DNA integration"/>
    <property type="evidence" value="ECO:0007669"/>
    <property type="project" value="InterPro"/>
</dbReference>
<feature type="domain" description="Integrase catalytic" evidence="2">
    <location>
        <begin position="30"/>
        <end position="195"/>
    </location>
</feature>
<gene>
    <name evidence="3" type="ORF">TNCT_657311</name>
</gene>
<proteinExistence type="predicted"/>
<reference evidence="3" key="1">
    <citation type="submission" date="2020-07" db="EMBL/GenBank/DDBJ databases">
        <title>Multicomponent nature underlies the extraordinary mechanical properties of spider dragline silk.</title>
        <authorList>
            <person name="Kono N."/>
            <person name="Nakamura H."/>
            <person name="Mori M."/>
            <person name="Yoshida Y."/>
            <person name="Ohtoshi R."/>
            <person name="Malay A.D."/>
            <person name="Moran D.A.P."/>
            <person name="Tomita M."/>
            <person name="Numata K."/>
            <person name="Arakawa K."/>
        </authorList>
    </citation>
    <scope>NUCLEOTIDE SEQUENCE</scope>
</reference>
<name>A0A8X6KA14_TRICU</name>
<evidence type="ECO:0000313" key="4">
    <source>
        <dbReference type="Proteomes" id="UP000887116"/>
    </source>
</evidence>
<dbReference type="OrthoDB" id="6727269at2759"/>
<dbReference type="InterPro" id="IPR001584">
    <property type="entry name" value="Integrase_cat-core"/>
</dbReference>
<dbReference type="Gene3D" id="3.30.420.10">
    <property type="entry name" value="Ribonuclease H-like superfamily/Ribonuclease H"/>
    <property type="match status" value="1"/>
</dbReference>
<dbReference type="Proteomes" id="UP000887116">
    <property type="component" value="Unassembled WGS sequence"/>
</dbReference>
<protein>
    <recommendedName>
        <fullName evidence="2">Integrase catalytic domain-containing protein</fullName>
    </recommendedName>
</protein>
<comment type="caution">
    <text evidence="3">The sequence shown here is derived from an EMBL/GenBank/DDBJ whole genome shotgun (WGS) entry which is preliminary data.</text>
</comment>
<feature type="compositionally biased region" description="Acidic residues" evidence="1">
    <location>
        <begin position="147"/>
        <end position="165"/>
    </location>
</feature>
<dbReference type="AlphaFoldDB" id="A0A8X6KA14"/>